<evidence type="ECO:0000313" key="10">
    <source>
        <dbReference type="EMBL" id="TPX50842.1"/>
    </source>
</evidence>
<dbReference type="Proteomes" id="UP000320475">
    <property type="component" value="Unassembled WGS sequence"/>
</dbReference>
<feature type="region of interest" description="Disordered" evidence="7">
    <location>
        <begin position="1"/>
        <end position="23"/>
    </location>
</feature>
<dbReference type="GO" id="GO:0005686">
    <property type="term" value="C:U2 snRNP"/>
    <property type="evidence" value="ECO:0007669"/>
    <property type="project" value="UniProtKB-ARBA"/>
</dbReference>
<dbReference type="PANTHER" id="PTHR15316">
    <property type="entry name" value="SPLICEOSOME ASSOCIATED PROTEIN 114/SWAP SPLICING FACTOR-RELATED"/>
    <property type="match status" value="1"/>
</dbReference>
<dbReference type="SUPFAM" id="SSF109905">
    <property type="entry name" value="Surp module (SWAP domain)"/>
    <property type="match status" value="2"/>
</dbReference>
<dbReference type="Pfam" id="PF01805">
    <property type="entry name" value="Surp"/>
    <property type="match status" value="2"/>
</dbReference>
<dbReference type="AlphaFoldDB" id="A0A507DGP3"/>
<name>A0A507DGP3_9FUNG</name>
<keyword evidence="11" id="KW-1185">Reference proteome</keyword>
<protein>
    <recommendedName>
        <fullName evidence="8">SURP motif domain-containing protein</fullName>
    </recommendedName>
</protein>
<reference evidence="11 12" key="1">
    <citation type="journal article" date="2019" name="Sci. Rep.">
        <title>Comparative genomics of chytrid fungi reveal insights into the obligate biotrophic and pathogenic lifestyle of Synchytrium endobioticum.</title>
        <authorList>
            <person name="van de Vossenberg B.T.L.H."/>
            <person name="Warris S."/>
            <person name="Nguyen H.D.T."/>
            <person name="van Gent-Pelzer M.P.E."/>
            <person name="Joly D.L."/>
            <person name="van de Geest H.C."/>
            <person name="Bonants P.J.M."/>
            <person name="Smith D.S."/>
            <person name="Levesque C.A."/>
            <person name="van der Lee T.A.J."/>
        </authorList>
    </citation>
    <scope>NUCLEOTIDE SEQUENCE [LARGE SCALE GENOMIC DNA]</scope>
    <source>
        <strain evidence="10 12">LEV6574</strain>
        <strain evidence="9 11">MB42</strain>
    </source>
</reference>
<feature type="compositionally biased region" description="Basic and acidic residues" evidence="7">
    <location>
        <begin position="649"/>
        <end position="661"/>
    </location>
</feature>
<dbReference type="GO" id="GO:0000381">
    <property type="term" value="P:regulation of alternative mRNA splicing, via spliceosome"/>
    <property type="evidence" value="ECO:0007669"/>
    <property type="project" value="TreeGrafter"/>
</dbReference>
<dbReference type="FunFam" id="1.10.10.790:FF:000001">
    <property type="entry name" value="Splicing factor 3a, subunit 1"/>
    <property type="match status" value="1"/>
</dbReference>
<dbReference type="SMART" id="SM00648">
    <property type="entry name" value="SWAP"/>
    <property type="match status" value="2"/>
</dbReference>
<dbReference type="GO" id="GO:0071004">
    <property type="term" value="C:U2-type prespliceosome"/>
    <property type="evidence" value="ECO:0007669"/>
    <property type="project" value="TreeGrafter"/>
</dbReference>
<dbReference type="InterPro" id="IPR029071">
    <property type="entry name" value="Ubiquitin-like_domsf"/>
</dbReference>
<evidence type="ECO:0000256" key="7">
    <source>
        <dbReference type="SAM" id="MobiDB-lite"/>
    </source>
</evidence>
<organism evidence="10 12">
    <name type="scientific">Synchytrium endobioticum</name>
    <dbReference type="NCBI Taxonomy" id="286115"/>
    <lineage>
        <taxon>Eukaryota</taxon>
        <taxon>Fungi</taxon>
        <taxon>Fungi incertae sedis</taxon>
        <taxon>Chytridiomycota</taxon>
        <taxon>Chytridiomycota incertae sedis</taxon>
        <taxon>Chytridiomycetes</taxon>
        <taxon>Synchytriales</taxon>
        <taxon>Synchytriaceae</taxon>
        <taxon>Synchytrium</taxon>
    </lineage>
</organism>
<feature type="compositionally biased region" description="Pro residues" evidence="7">
    <location>
        <begin position="560"/>
        <end position="569"/>
    </location>
</feature>
<gene>
    <name evidence="10" type="ORF">SeLEV6574_g00647</name>
    <name evidence="9" type="ORF">SeMB42_g06392</name>
</gene>
<feature type="domain" description="SURP motif" evidence="8">
    <location>
        <begin position="39"/>
        <end position="81"/>
    </location>
</feature>
<dbReference type="InterPro" id="IPR035967">
    <property type="entry name" value="SWAP/Surp_sf"/>
</dbReference>
<keyword evidence="3" id="KW-0747">Spliceosome</keyword>
<dbReference type="GO" id="GO:0003723">
    <property type="term" value="F:RNA binding"/>
    <property type="evidence" value="ECO:0007669"/>
    <property type="project" value="InterPro"/>
</dbReference>
<feature type="region of interest" description="Disordered" evidence="7">
    <location>
        <begin position="518"/>
        <end position="569"/>
    </location>
</feature>
<evidence type="ECO:0000256" key="3">
    <source>
        <dbReference type="ARBA" id="ARBA00022728"/>
    </source>
</evidence>
<evidence type="ECO:0000256" key="1">
    <source>
        <dbReference type="ARBA" id="ARBA00004123"/>
    </source>
</evidence>
<dbReference type="InterPro" id="IPR022030">
    <property type="entry name" value="SF3A1_dom"/>
</dbReference>
<feature type="compositionally biased region" description="Acidic residues" evidence="7">
    <location>
        <begin position="303"/>
        <end position="313"/>
    </location>
</feature>
<evidence type="ECO:0000259" key="8">
    <source>
        <dbReference type="PROSITE" id="PS50128"/>
    </source>
</evidence>
<keyword evidence="4" id="KW-0677">Repeat</keyword>
<feature type="region of interest" description="Disordered" evidence="7">
    <location>
        <begin position="593"/>
        <end position="661"/>
    </location>
</feature>
<dbReference type="Gene3D" id="1.10.10.790">
    <property type="entry name" value="Surp module"/>
    <property type="match status" value="2"/>
</dbReference>
<feature type="domain" description="SURP motif" evidence="8">
    <location>
        <begin position="142"/>
        <end position="184"/>
    </location>
</feature>
<keyword evidence="5" id="KW-0508">mRNA splicing</keyword>
<comment type="subcellular location">
    <subcellularLocation>
        <location evidence="1">Nucleus</location>
    </subcellularLocation>
</comment>
<feature type="compositionally biased region" description="Pro residues" evidence="7">
    <location>
        <begin position="609"/>
        <end position="641"/>
    </location>
</feature>
<evidence type="ECO:0000313" key="11">
    <source>
        <dbReference type="Proteomes" id="UP000317494"/>
    </source>
</evidence>
<feature type="compositionally biased region" description="Low complexity" evidence="7">
    <location>
        <begin position="598"/>
        <end position="608"/>
    </location>
</feature>
<evidence type="ECO:0000313" key="12">
    <source>
        <dbReference type="Proteomes" id="UP000320475"/>
    </source>
</evidence>
<dbReference type="FunFam" id="1.10.10.790:FF:000002">
    <property type="entry name" value="Splicing factor 3A subunit 1"/>
    <property type="match status" value="1"/>
</dbReference>
<dbReference type="Pfam" id="PF12230">
    <property type="entry name" value="PRP21_like_P"/>
    <property type="match status" value="1"/>
</dbReference>
<dbReference type="SUPFAM" id="SSF54236">
    <property type="entry name" value="Ubiquitin-like"/>
    <property type="match status" value="1"/>
</dbReference>
<accession>A0A507DGP3</accession>
<feature type="region of interest" description="Disordered" evidence="7">
    <location>
        <begin position="303"/>
        <end position="361"/>
    </location>
</feature>
<dbReference type="PANTHER" id="PTHR15316:SF1">
    <property type="entry name" value="SPLICING FACTOR 3A SUBUNIT 1"/>
    <property type="match status" value="1"/>
</dbReference>
<proteinExistence type="predicted"/>
<keyword evidence="6" id="KW-0539">Nucleus</keyword>
<dbReference type="PROSITE" id="PS50128">
    <property type="entry name" value="SURP"/>
    <property type="match status" value="2"/>
</dbReference>
<dbReference type="Proteomes" id="UP000317494">
    <property type="component" value="Unassembled WGS sequence"/>
</dbReference>
<evidence type="ECO:0000313" key="9">
    <source>
        <dbReference type="EMBL" id="TPX39254.1"/>
    </source>
</evidence>
<dbReference type="InterPro" id="IPR045146">
    <property type="entry name" value="SF3A1"/>
</dbReference>
<evidence type="ECO:0000256" key="4">
    <source>
        <dbReference type="ARBA" id="ARBA00022737"/>
    </source>
</evidence>
<dbReference type="STRING" id="286115.A0A507DGP3"/>
<comment type="caution">
    <text evidence="10">The sequence shown here is derived from an EMBL/GenBank/DDBJ whole genome shotgun (WGS) entry which is preliminary data.</text>
</comment>
<dbReference type="InterPro" id="IPR000061">
    <property type="entry name" value="Surp"/>
</dbReference>
<dbReference type="VEuPathDB" id="FungiDB:SeMB42_g06392"/>
<dbReference type="OrthoDB" id="447637at2759"/>
<sequence length="760" mass="83203">MATDLAENGHMDTDSSNPANEDDILAVGVIYPPPEIRAIADKAAEYFAKNGPGFEDRIREHEKHNPKFSFLNSNDPYRAYYEHKIREWQTKKDLPEAKEDGIRLETARKPIVDEEVKLPPPEPPRFEFMADPPPISAQDLDIVKLTAQFVARNGRQFMASLASREQKNYQFDFLRPNHSVFPYFTKLVDQYTKVLLPAKETMRSLRENFENEPAVLKRIMQRVEFTTWMDEQKKRAEAEADQERIAYALIDWHDFVVVDTIEFVDSDEMMDLPPPMSLNHLENMTLAQRKANLILNEETFQEDGGDMEMDVEEEPVKPAPKPSVVTLPPPSASTMLPPSAAPPPPMPFSATTTPSSKPDSSLKIVSNYVPKAASKTAATSEATQICPRCGQAIPISEMDEHVRIELLDPKWREQRQRAAAKQGESNLNMGIDVAKNLAKLSDYRTDIFGVEETDIGRKIIEDQQKAAEKERVVWDGHSGSVPLATKAMLGSQTIEDQIAARQRYQQQIMEEANKIGPQITPAGQQAPIPPTAFGIQPPPASALGASSTPVAPQTGGPSTLPRPPAFGAPPALPLPGAAVPIAASIGMPSAAPPPPLPAGAARPSSPAFGAPPPLPGPPLPPNLTRPLPPPPSGSIIPPPMSKPAAGPEGRTESEAKRQKVDNDFATLPGYVSEDEWMKEYPGNFTVTVQPQEGDAFALDDLSQNMLCSAIMEKIKGVTSVAPSKQKLVVRGSTVLLGKYKIAVYNLKDGDCISMSVRGKK</sequence>
<dbReference type="GO" id="GO:0045292">
    <property type="term" value="P:mRNA cis splicing, via spliceosome"/>
    <property type="evidence" value="ECO:0007669"/>
    <property type="project" value="InterPro"/>
</dbReference>
<dbReference type="GO" id="GO:0071013">
    <property type="term" value="C:catalytic step 2 spliceosome"/>
    <property type="evidence" value="ECO:0007669"/>
    <property type="project" value="TreeGrafter"/>
</dbReference>
<dbReference type="EMBL" id="QEAM01000012">
    <property type="protein sequence ID" value="TPX50842.1"/>
    <property type="molecule type" value="Genomic_DNA"/>
</dbReference>
<dbReference type="Gene3D" id="3.10.20.90">
    <property type="entry name" value="Phosphatidylinositol 3-kinase Catalytic Subunit, Chain A, domain 1"/>
    <property type="match status" value="1"/>
</dbReference>
<evidence type="ECO:0000256" key="5">
    <source>
        <dbReference type="ARBA" id="ARBA00023187"/>
    </source>
</evidence>
<feature type="compositionally biased region" description="Polar residues" evidence="7">
    <location>
        <begin position="544"/>
        <end position="557"/>
    </location>
</feature>
<evidence type="ECO:0000256" key="6">
    <source>
        <dbReference type="ARBA" id="ARBA00023242"/>
    </source>
</evidence>
<dbReference type="EMBL" id="QEAN01000357">
    <property type="protein sequence ID" value="TPX39254.1"/>
    <property type="molecule type" value="Genomic_DNA"/>
</dbReference>
<feature type="compositionally biased region" description="Pro residues" evidence="7">
    <location>
        <begin position="317"/>
        <end position="331"/>
    </location>
</feature>
<evidence type="ECO:0000256" key="2">
    <source>
        <dbReference type="ARBA" id="ARBA00022664"/>
    </source>
</evidence>
<keyword evidence="2" id="KW-0507">mRNA processing</keyword>